<protein>
    <submittedName>
        <fullName evidence="1">Uncharacterized protein</fullName>
    </submittedName>
</protein>
<sequence length="130" mass="13392">MNPFVMPSPYGLNPMYDAMMAYPDCIGLNACGVPYGGYGMYGNMNGMNGMNGMSGMNGMVNGLNGVNAMNGYSGVNGMNNVQSGGTLNNGNTMRSSLNRVSGARTRYGAVGCNGGCNNGGWLDAAKTKKA</sequence>
<name>A0A0B1RQI9_OESDE</name>
<keyword evidence="2" id="KW-1185">Reference proteome</keyword>
<proteinExistence type="predicted"/>
<evidence type="ECO:0000313" key="1">
    <source>
        <dbReference type="EMBL" id="KHJ75323.1"/>
    </source>
</evidence>
<dbReference type="OrthoDB" id="5901623at2759"/>
<dbReference type="EMBL" id="KN612856">
    <property type="protein sequence ID" value="KHJ75323.1"/>
    <property type="molecule type" value="Genomic_DNA"/>
</dbReference>
<evidence type="ECO:0000313" key="2">
    <source>
        <dbReference type="Proteomes" id="UP000053660"/>
    </source>
</evidence>
<reference evidence="1 2" key="1">
    <citation type="submission" date="2014-03" db="EMBL/GenBank/DDBJ databases">
        <title>Draft genome of the hookworm Oesophagostomum dentatum.</title>
        <authorList>
            <person name="Mitreva M."/>
        </authorList>
    </citation>
    <scope>NUCLEOTIDE SEQUENCE [LARGE SCALE GENOMIC DNA]</scope>
    <source>
        <strain evidence="1 2">OD-Hann</strain>
    </source>
</reference>
<dbReference type="AlphaFoldDB" id="A0A0B1RQI9"/>
<accession>A0A0B1RQI9</accession>
<dbReference type="Proteomes" id="UP000053660">
    <property type="component" value="Unassembled WGS sequence"/>
</dbReference>
<gene>
    <name evidence="1" type="ORF">OESDEN_25061</name>
</gene>
<organism evidence="1 2">
    <name type="scientific">Oesophagostomum dentatum</name>
    <name type="common">Nodular worm</name>
    <dbReference type="NCBI Taxonomy" id="61180"/>
    <lineage>
        <taxon>Eukaryota</taxon>
        <taxon>Metazoa</taxon>
        <taxon>Ecdysozoa</taxon>
        <taxon>Nematoda</taxon>
        <taxon>Chromadorea</taxon>
        <taxon>Rhabditida</taxon>
        <taxon>Rhabditina</taxon>
        <taxon>Rhabditomorpha</taxon>
        <taxon>Strongyloidea</taxon>
        <taxon>Strongylidae</taxon>
        <taxon>Oesophagostomum</taxon>
    </lineage>
</organism>